<feature type="compositionally biased region" description="Low complexity" evidence="1">
    <location>
        <begin position="361"/>
        <end position="374"/>
    </location>
</feature>
<protein>
    <recommendedName>
        <fullName evidence="6">Chitin biosynthesis protein</fullName>
    </recommendedName>
</protein>
<proteinExistence type="predicted"/>
<feature type="domain" description="Fibronectin type-III" evidence="3">
    <location>
        <begin position="80"/>
        <end position="173"/>
    </location>
</feature>
<accession>A0ABR3J456</accession>
<dbReference type="Pfam" id="PF16893">
    <property type="entry name" value="fn3_2"/>
    <property type="match status" value="1"/>
</dbReference>
<comment type="caution">
    <text evidence="4">The sequence shown here is derived from an EMBL/GenBank/DDBJ whole genome shotgun (WGS) entry which is preliminary data.</text>
</comment>
<dbReference type="EMBL" id="JASNQZ010000012">
    <property type="protein sequence ID" value="KAL0950429.1"/>
    <property type="molecule type" value="Genomic_DNA"/>
</dbReference>
<evidence type="ECO:0000313" key="4">
    <source>
        <dbReference type="EMBL" id="KAL0950429.1"/>
    </source>
</evidence>
<feature type="domain" description="BRCT" evidence="2">
    <location>
        <begin position="210"/>
        <end position="273"/>
    </location>
</feature>
<dbReference type="SMART" id="SM00060">
    <property type="entry name" value="FN3"/>
    <property type="match status" value="1"/>
</dbReference>
<keyword evidence="5" id="KW-1185">Reference proteome</keyword>
<dbReference type="CDD" id="cd13945">
    <property type="entry name" value="Chs5_N"/>
    <property type="match status" value="1"/>
</dbReference>
<reference evidence="5" key="1">
    <citation type="submission" date="2024-06" db="EMBL/GenBank/DDBJ databases">
        <title>Multi-omics analyses provide insights into the biosynthesis of the anticancer antibiotic pleurotin in Hohenbuehelia grisea.</title>
        <authorList>
            <person name="Weaver J.A."/>
            <person name="Alberti F."/>
        </authorList>
    </citation>
    <scope>NUCLEOTIDE SEQUENCE [LARGE SCALE GENOMIC DNA]</scope>
    <source>
        <strain evidence="5">T-177</strain>
    </source>
</reference>
<feature type="compositionally biased region" description="Polar residues" evidence="1">
    <location>
        <begin position="288"/>
        <end position="300"/>
    </location>
</feature>
<dbReference type="Gene3D" id="2.60.40.10">
    <property type="entry name" value="Immunoglobulins"/>
    <property type="match status" value="1"/>
</dbReference>
<dbReference type="PROSITE" id="PS50853">
    <property type="entry name" value="FN3"/>
    <property type="match status" value="1"/>
</dbReference>
<gene>
    <name evidence="4" type="ORF">HGRIS_010382</name>
</gene>
<dbReference type="InterPro" id="IPR036116">
    <property type="entry name" value="FN3_sf"/>
</dbReference>
<feature type="compositionally biased region" description="Low complexity" evidence="1">
    <location>
        <begin position="327"/>
        <end position="338"/>
    </location>
</feature>
<dbReference type="InterPro" id="IPR003961">
    <property type="entry name" value="FN3_dom"/>
</dbReference>
<dbReference type="InterPro" id="IPR001357">
    <property type="entry name" value="BRCT_dom"/>
</dbReference>
<dbReference type="SUPFAM" id="SSF52113">
    <property type="entry name" value="BRCT domain"/>
    <property type="match status" value="1"/>
</dbReference>
<feature type="compositionally biased region" description="Polar residues" evidence="1">
    <location>
        <begin position="309"/>
        <end position="319"/>
    </location>
</feature>
<dbReference type="CDD" id="cd00063">
    <property type="entry name" value="FN3"/>
    <property type="match status" value="1"/>
</dbReference>
<dbReference type="PANTHER" id="PTHR47351">
    <property type="entry name" value="CHITIN BIOSYNTHESIS PROTEIN CHS5"/>
    <property type="match status" value="1"/>
</dbReference>
<feature type="compositionally biased region" description="Low complexity" evidence="1">
    <location>
        <begin position="468"/>
        <end position="477"/>
    </location>
</feature>
<dbReference type="SUPFAM" id="SSF49265">
    <property type="entry name" value="Fibronectin type III"/>
    <property type="match status" value="1"/>
</dbReference>
<sequence>MEPSKDSFTFTVGKLDAGMAILLGERAHLIEFPSVLLPPGATTGSIVNIAVHQNHAEEKRRDSEFWALQNDILQEFGQSSPEPPQLQVRNITQTSITLQWPPIKLATAKLRSLDIYRNDQRLASIPSPTTNTSTKLSGLQIDTDYTFRLILRTTAGTFPSNTLRVHTHTMADTSGIRVCFGNVQDEVLLENAKLALKEMKAEWSDKIQIDTTHFVCTTPAATTAGAQAVGNTQSAPGVEYQRALQLSIPVVQPHWILACHAEKKMVPIAAYYLGANPTVPANSPPFNRPQSMSQASLSRPPTSPPPNSAGRQPGTNNRASMPAPLRTTSTSPPSDQSTFVNQESTRSRPAFEPTPEEPGETEPTPSEPEAATNASDDKKGSNGELHSPPTESVTPTAAKRKSRSGTMNRDFKFPSPVSSPVVESSPTPKFLPDDPSTSTSETTTPKVPAAQAPGIARATAGEVGSPRTPIITPSSIEVPPPPPVEKERSLSSGYEDAEEDLGPTEDIPL</sequence>
<organism evidence="4 5">
    <name type="scientific">Hohenbuehelia grisea</name>
    <dbReference type="NCBI Taxonomy" id="104357"/>
    <lineage>
        <taxon>Eukaryota</taxon>
        <taxon>Fungi</taxon>
        <taxon>Dikarya</taxon>
        <taxon>Basidiomycota</taxon>
        <taxon>Agaricomycotina</taxon>
        <taxon>Agaricomycetes</taxon>
        <taxon>Agaricomycetidae</taxon>
        <taxon>Agaricales</taxon>
        <taxon>Pleurotineae</taxon>
        <taxon>Pleurotaceae</taxon>
        <taxon>Hohenbuehelia</taxon>
    </lineage>
</organism>
<feature type="compositionally biased region" description="Acidic residues" evidence="1">
    <location>
        <begin position="495"/>
        <end position="509"/>
    </location>
</feature>
<dbReference type="InterPro" id="IPR036420">
    <property type="entry name" value="BRCT_dom_sf"/>
</dbReference>
<evidence type="ECO:0000256" key="1">
    <source>
        <dbReference type="SAM" id="MobiDB-lite"/>
    </source>
</evidence>
<dbReference type="Gene3D" id="6.20.120.50">
    <property type="match status" value="1"/>
</dbReference>
<dbReference type="InterPro" id="IPR031669">
    <property type="entry name" value="Fn3_2"/>
</dbReference>
<dbReference type="PROSITE" id="PS50172">
    <property type="entry name" value="BRCT"/>
    <property type="match status" value="1"/>
</dbReference>
<dbReference type="Pfam" id="PF00533">
    <property type="entry name" value="BRCT"/>
    <property type="match status" value="1"/>
</dbReference>
<dbReference type="Pfam" id="PF16892">
    <property type="entry name" value="CHS5_N"/>
    <property type="match status" value="1"/>
</dbReference>
<dbReference type="InterPro" id="IPR052827">
    <property type="entry name" value="CHS_Export/Cell_Fusion_Reg"/>
</dbReference>
<dbReference type="Proteomes" id="UP001556367">
    <property type="component" value="Unassembled WGS sequence"/>
</dbReference>
<evidence type="ECO:0000259" key="2">
    <source>
        <dbReference type="PROSITE" id="PS50172"/>
    </source>
</evidence>
<name>A0ABR3J456_9AGAR</name>
<evidence type="ECO:0008006" key="6">
    <source>
        <dbReference type="Google" id="ProtNLM"/>
    </source>
</evidence>
<dbReference type="InterPro" id="IPR013783">
    <property type="entry name" value="Ig-like_fold"/>
</dbReference>
<dbReference type="Gene3D" id="3.40.50.10190">
    <property type="entry name" value="BRCT domain"/>
    <property type="match status" value="1"/>
</dbReference>
<feature type="region of interest" description="Disordered" evidence="1">
    <location>
        <begin position="282"/>
        <end position="509"/>
    </location>
</feature>
<feature type="compositionally biased region" description="Low complexity" evidence="1">
    <location>
        <begin position="414"/>
        <end position="445"/>
    </location>
</feature>
<evidence type="ECO:0000313" key="5">
    <source>
        <dbReference type="Proteomes" id="UP001556367"/>
    </source>
</evidence>
<dbReference type="PANTHER" id="PTHR47351:SF1">
    <property type="entry name" value="CHITIN BIOSYNTHESIS PROTEIN CHS5"/>
    <property type="match status" value="1"/>
</dbReference>
<dbReference type="InterPro" id="IPR031673">
    <property type="entry name" value="Chs5_N"/>
</dbReference>
<evidence type="ECO:0000259" key="3">
    <source>
        <dbReference type="PROSITE" id="PS50853"/>
    </source>
</evidence>